<organism evidence="3 4">
    <name type="scientific">Mycolicibacterium porcinum</name>
    <dbReference type="NCBI Taxonomy" id="39693"/>
    <lineage>
        <taxon>Bacteria</taxon>
        <taxon>Bacillati</taxon>
        <taxon>Actinomycetota</taxon>
        <taxon>Actinomycetes</taxon>
        <taxon>Mycobacteriales</taxon>
        <taxon>Mycobacteriaceae</taxon>
        <taxon>Mycolicibacterium</taxon>
    </lineage>
</organism>
<dbReference type="RefSeq" id="WP_082941599.1">
    <property type="nucleotide sequence ID" value="NZ_JBDLOU010000062.1"/>
</dbReference>
<name>A0ABV3VIN2_9MYCO</name>
<evidence type="ECO:0000313" key="4">
    <source>
        <dbReference type="Proteomes" id="UP001558474"/>
    </source>
</evidence>
<comment type="caution">
    <text evidence="3">The sequence shown here is derived from an EMBL/GenBank/DDBJ whole genome shotgun (WGS) entry which is preliminary data.</text>
</comment>
<dbReference type="Proteomes" id="UP001558474">
    <property type="component" value="Unassembled WGS sequence"/>
</dbReference>
<keyword evidence="2" id="KW-1133">Transmembrane helix</keyword>
<sequence length="125" mass="13675">MTQELTSTPGDAQHHRRSRRAESQTVTGQALPRWQVRFPLRHIIIAEVIAVVTVTAMAAAGIPWWGLALAVAAIIVLATLNYRGATSAGWLWRAFHTRRGRKPVVVPEAFGAEIIGAAAIGMRWD</sequence>
<gene>
    <name evidence="3" type="ORF">ABFW12_23800</name>
</gene>
<feature type="compositionally biased region" description="Polar residues" evidence="1">
    <location>
        <begin position="1"/>
        <end position="10"/>
    </location>
</feature>
<evidence type="ECO:0000256" key="2">
    <source>
        <dbReference type="SAM" id="Phobius"/>
    </source>
</evidence>
<keyword evidence="4" id="KW-1185">Reference proteome</keyword>
<proteinExistence type="predicted"/>
<keyword evidence="2" id="KW-0812">Transmembrane</keyword>
<protein>
    <submittedName>
        <fullName evidence="3">Uncharacterized protein</fullName>
    </submittedName>
</protein>
<evidence type="ECO:0000313" key="3">
    <source>
        <dbReference type="EMBL" id="MEX3741256.1"/>
    </source>
</evidence>
<evidence type="ECO:0000256" key="1">
    <source>
        <dbReference type="SAM" id="MobiDB-lite"/>
    </source>
</evidence>
<feature type="region of interest" description="Disordered" evidence="1">
    <location>
        <begin position="1"/>
        <end position="26"/>
    </location>
</feature>
<reference evidence="3 4" key="1">
    <citation type="submission" date="2024-04" db="EMBL/GenBank/DDBJ databases">
        <title>Genomic Markers of Mycobacteria.</title>
        <authorList>
            <person name="Soliman M.S."/>
            <person name="Elkholy A."/>
            <person name="Soliman N.S."/>
            <person name="Abbas A."/>
            <person name="Khayrat S."/>
            <person name="Shawky S."/>
        </authorList>
    </citation>
    <scope>NUCLEOTIDE SEQUENCE [LARGE SCALE GENOMIC DNA]</scope>
    <source>
        <strain evidence="3 4">Egy-CU-AM5</strain>
    </source>
</reference>
<dbReference type="EMBL" id="JBDLOU010000062">
    <property type="protein sequence ID" value="MEX3741256.1"/>
    <property type="molecule type" value="Genomic_DNA"/>
</dbReference>
<feature type="transmembrane region" description="Helical" evidence="2">
    <location>
        <begin position="68"/>
        <end position="92"/>
    </location>
</feature>
<keyword evidence="2" id="KW-0472">Membrane</keyword>
<feature type="transmembrane region" description="Helical" evidence="2">
    <location>
        <begin position="43"/>
        <end position="62"/>
    </location>
</feature>
<accession>A0ABV3VIN2</accession>